<organism evidence="7 8">
    <name type="scientific">Solanum commersonii</name>
    <name type="common">Commerson's wild potato</name>
    <name type="synonym">Commerson's nightshade</name>
    <dbReference type="NCBI Taxonomy" id="4109"/>
    <lineage>
        <taxon>Eukaryota</taxon>
        <taxon>Viridiplantae</taxon>
        <taxon>Streptophyta</taxon>
        <taxon>Embryophyta</taxon>
        <taxon>Tracheophyta</taxon>
        <taxon>Spermatophyta</taxon>
        <taxon>Magnoliopsida</taxon>
        <taxon>eudicotyledons</taxon>
        <taxon>Gunneridae</taxon>
        <taxon>Pentapetalae</taxon>
        <taxon>asterids</taxon>
        <taxon>lamiids</taxon>
        <taxon>Solanales</taxon>
        <taxon>Solanaceae</taxon>
        <taxon>Solanoideae</taxon>
        <taxon>Solaneae</taxon>
        <taxon>Solanum</taxon>
    </lineage>
</organism>
<dbReference type="SUPFAM" id="SSF56112">
    <property type="entry name" value="Protein kinase-like (PK-like)"/>
    <property type="match status" value="1"/>
</dbReference>
<proteinExistence type="predicted"/>
<evidence type="ECO:0000256" key="5">
    <source>
        <dbReference type="ARBA" id="ARBA00022840"/>
    </source>
</evidence>
<dbReference type="PANTHER" id="PTHR47983">
    <property type="entry name" value="PTO-INTERACTING PROTEIN 1-LIKE"/>
    <property type="match status" value="1"/>
</dbReference>
<name>A0A9J5ZU69_SOLCO</name>
<evidence type="ECO:0000256" key="4">
    <source>
        <dbReference type="ARBA" id="ARBA00022777"/>
    </source>
</evidence>
<dbReference type="GO" id="GO:0005524">
    <property type="term" value="F:ATP binding"/>
    <property type="evidence" value="ECO:0007669"/>
    <property type="project" value="UniProtKB-KW"/>
</dbReference>
<dbReference type="Gene3D" id="1.10.510.10">
    <property type="entry name" value="Transferase(Phosphotransferase) domain 1"/>
    <property type="match status" value="1"/>
</dbReference>
<protein>
    <recommendedName>
        <fullName evidence="6">Protein kinase domain-containing protein</fullName>
    </recommendedName>
</protein>
<keyword evidence="8" id="KW-1185">Reference proteome</keyword>
<dbReference type="InterPro" id="IPR001245">
    <property type="entry name" value="Ser-Thr/Tyr_kinase_cat_dom"/>
</dbReference>
<dbReference type="Pfam" id="PF07714">
    <property type="entry name" value="PK_Tyr_Ser-Thr"/>
    <property type="match status" value="1"/>
</dbReference>
<sequence length="392" mass="45705">MAEAEMMEEKEMKVSGVREKMKEFDFIAYFYQTFNRTESLRWRNPKYSEQFNHFCYWHYVETCPKYSRLHIRNVRGSSLTVFSGCQMQLQVPNSVGDRWCGEALQLLRYTKSGRLFRGTITEGSETQSVIVKTWDFLLPLDRAYAYRPSKFCNEIELYETANVHPHLAKLSRYCCDRRLAVVYDEKLTMVLSDRMNVATQLANLLAWLHKNKIAVGSITASCIMIDKEVNIKVFDFGYICNRVNEDSVIPFDYVVGKYPEDVSKGMFTYTPSSSSLMFHIIHQSWRWTMKSDVYIFGVLLLELITKTKLHSDPFVFDNCKPNSFVHKSFKDVDDQTVFGITFLACRCVNADPGERPTMKMVLDDLNNLNKLRKIEKKVEGKRKSDENESTIE</sequence>
<reference evidence="7 8" key="1">
    <citation type="submission" date="2020-09" db="EMBL/GenBank/DDBJ databases">
        <title>De no assembly of potato wild relative species, Solanum commersonii.</title>
        <authorList>
            <person name="Cho K."/>
        </authorList>
    </citation>
    <scope>NUCLEOTIDE SEQUENCE [LARGE SCALE GENOMIC DNA]</scope>
    <source>
        <strain evidence="7">LZ3.2</strain>
        <tissue evidence="7">Leaf</tissue>
    </source>
</reference>
<comment type="caution">
    <text evidence="7">The sequence shown here is derived from an EMBL/GenBank/DDBJ whole genome shotgun (WGS) entry which is preliminary data.</text>
</comment>
<keyword evidence="3" id="KW-0547">Nucleotide-binding</keyword>
<dbReference type="AlphaFoldDB" id="A0A9J5ZU69"/>
<dbReference type="Proteomes" id="UP000824120">
    <property type="component" value="Chromosome 3"/>
</dbReference>
<feature type="domain" description="Protein kinase" evidence="6">
    <location>
        <begin position="89"/>
        <end position="368"/>
    </location>
</feature>
<gene>
    <name evidence="7" type="ORF">H5410_015685</name>
</gene>
<evidence type="ECO:0000313" key="8">
    <source>
        <dbReference type="Proteomes" id="UP000824120"/>
    </source>
</evidence>
<keyword evidence="5" id="KW-0067">ATP-binding</keyword>
<dbReference type="InterPro" id="IPR000719">
    <property type="entry name" value="Prot_kinase_dom"/>
</dbReference>
<keyword evidence="4" id="KW-0418">Kinase</keyword>
<dbReference type="InterPro" id="IPR052101">
    <property type="entry name" value="Plant_StressResp_Kinase"/>
</dbReference>
<evidence type="ECO:0000256" key="2">
    <source>
        <dbReference type="ARBA" id="ARBA00022679"/>
    </source>
</evidence>
<dbReference type="OrthoDB" id="1300456at2759"/>
<dbReference type="EMBL" id="JACXVP010000003">
    <property type="protein sequence ID" value="KAG5615861.1"/>
    <property type="molecule type" value="Genomic_DNA"/>
</dbReference>
<keyword evidence="1" id="KW-0597">Phosphoprotein</keyword>
<dbReference type="PANTHER" id="PTHR47983:SF26">
    <property type="entry name" value="WALL-ASSOCIATED RECEPTOR KINASE-LIKE 8 ISOFORM X1"/>
    <property type="match status" value="1"/>
</dbReference>
<accession>A0A9J5ZU69</accession>
<evidence type="ECO:0000256" key="3">
    <source>
        <dbReference type="ARBA" id="ARBA00022741"/>
    </source>
</evidence>
<dbReference type="GO" id="GO:0004672">
    <property type="term" value="F:protein kinase activity"/>
    <property type="evidence" value="ECO:0007669"/>
    <property type="project" value="InterPro"/>
</dbReference>
<dbReference type="InterPro" id="IPR011009">
    <property type="entry name" value="Kinase-like_dom_sf"/>
</dbReference>
<evidence type="ECO:0000259" key="6">
    <source>
        <dbReference type="PROSITE" id="PS50011"/>
    </source>
</evidence>
<evidence type="ECO:0000256" key="1">
    <source>
        <dbReference type="ARBA" id="ARBA00022553"/>
    </source>
</evidence>
<keyword evidence="2" id="KW-0808">Transferase</keyword>
<dbReference type="PROSITE" id="PS50011">
    <property type="entry name" value="PROTEIN_KINASE_DOM"/>
    <property type="match status" value="1"/>
</dbReference>
<evidence type="ECO:0000313" key="7">
    <source>
        <dbReference type="EMBL" id="KAG5615861.1"/>
    </source>
</evidence>